<gene>
    <name evidence="4" type="ORF">D4765_00560</name>
</gene>
<protein>
    <submittedName>
        <fullName evidence="4">GNAT family N-acetyltransferase</fullName>
    </submittedName>
</protein>
<sequence length="151" mass="16226">MTTTILRTDWADPDAEALRSAQRAELDTRYGADTEPGTKPSADDIAIFLVARDASGAAVGCGALRLLGRGEAEIKRMFVTQSARGTGVSTAILRALEDEARGLGLHTLKLETGPAQPDAVRFYEREGYRPIAKFGYYVDSAGSLCFARSLL</sequence>
<feature type="domain" description="N-acetyltransferase" evidence="3">
    <location>
        <begin position="4"/>
        <end position="151"/>
    </location>
</feature>
<dbReference type="Gene3D" id="3.40.630.30">
    <property type="match status" value="1"/>
</dbReference>
<evidence type="ECO:0000259" key="3">
    <source>
        <dbReference type="PROSITE" id="PS51186"/>
    </source>
</evidence>
<dbReference type="InterPro" id="IPR016181">
    <property type="entry name" value="Acyl_CoA_acyltransferase"/>
</dbReference>
<dbReference type="InterPro" id="IPR050832">
    <property type="entry name" value="Bact_Acetyltransf"/>
</dbReference>
<dbReference type="PANTHER" id="PTHR43877">
    <property type="entry name" value="AMINOALKYLPHOSPHONATE N-ACETYLTRANSFERASE-RELATED-RELATED"/>
    <property type="match status" value="1"/>
</dbReference>
<evidence type="ECO:0000313" key="4">
    <source>
        <dbReference type="EMBL" id="TIH40931.1"/>
    </source>
</evidence>
<evidence type="ECO:0000256" key="2">
    <source>
        <dbReference type="ARBA" id="ARBA00023315"/>
    </source>
</evidence>
<organism evidence="4 5">
    <name type="scientific">Subtercola vilae</name>
    <dbReference type="NCBI Taxonomy" id="2056433"/>
    <lineage>
        <taxon>Bacteria</taxon>
        <taxon>Bacillati</taxon>
        <taxon>Actinomycetota</taxon>
        <taxon>Actinomycetes</taxon>
        <taxon>Micrococcales</taxon>
        <taxon>Microbacteriaceae</taxon>
        <taxon>Subtercola</taxon>
    </lineage>
</organism>
<dbReference type="RefSeq" id="WP_136640266.1">
    <property type="nucleotide sequence ID" value="NZ_QYRT01000001.1"/>
</dbReference>
<dbReference type="PROSITE" id="PS51186">
    <property type="entry name" value="GNAT"/>
    <property type="match status" value="1"/>
</dbReference>
<dbReference type="InterPro" id="IPR000182">
    <property type="entry name" value="GNAT_dom"/>
</dbReference>
<dbReference type="OrthoDB" id="70840at2"/>
<name>A0A4T2CCB9_9MICO</name>
<reference evidence="4 5" key="1">
    <citation type="journal article" date="2019" name="Microorganisms">
        <title>Systematic Affiliation and Genome Analysis of Subtercola vilae DB165(T) with Particular Emphasis on Cold Adaptation of an Isolate from a High-Altitude Cold Volcano Lake.</title>
        <authorList>
            <person name="Villalobos A.S."/>
            <person name="Wiese J."/>
            <person name="Imhoff J.F."/>
            <person name="Dorador C."/>
            <person name="Keller A."/>
            <person name="Hentschel U."/>
        </authorList>
    </citation>
    <scope>NUCLEOTIDE SEQUENCE [LARGE SCALE GENOMIC DNA]</scope>
    <source>
        <strain evidence="4 5">DB165</strain>
    </source>
</reference>
<dbReference type="Proteomes" id="UP000306192">
    <property type="component" value="Unassembled WGS sequence"/>
</dbReference>
<evidence type="ECO:0000256" key="1">
    <source>
        <dbReference type="ARBA" id="ARBA00022679"/>
    </source>
</evidence>
<accession>A0A4T2CCB9</accession>
<keyword evidence="5" id="KW-1185">Reference proteome</keyword>
<evidence type="ECO:0000313" key="5">
    <source>
        <dbReference type="Proteomes" id="UP000306192"/>
    </source>
</evidence>
<dbReference type="PANTHER" id="PTHR43877:SF2">
    <property type="entry name" value="AMINOALKYLPHOSPHONATE N-ACETYLTRANSFERASE-RELATED"/>
    <property type="match status" value="1"/>
</dbReference>
<keyword evidence="2" id="KW-0012">Acyltransferase</keyword>
<dbReference type="CDD" id="cd04301">
    <property type="entry name" value="NAT_SF"/>
    <property type="match status" value="1"/>
</dbReference>
<dbReference type="Pfam" id="PF00583">
    <property type="entry name" value="Acetyltransf_1"/>
    <property type="match status" value="1"/>
</dbReference>
<keyword evidence="1 4" id="KW-0808">Transferase</keyword>
<dbReference type="SUPFAM" id="SSF55729">
    <property type="entry name" value="Acyl-CoA N-acyltransferases (Nat)"/>
    <property type="match status" value="1"/>
</dbReference>
<dbReference type="GO" id="GO:0016747">
    <property type="term" value="F:acyltransferase activity, transferring groups other than amino-acyl groups"/>
    <property type="evidence" value="ECO:0007669"/>
    <property type="project" value="InterPro"/>
</dbReference>
<dbReference type="EMBL" id="QYRT01000001">
    <property type="protein sequence ID" value="TIH40931.1"/>
    <property type="molecule type" value="Genomic_DNA"/>
</dbReference>
<proteinExistence type="predicted"/>
<dbReference type="AlphaFoldDB" id="A0A4T2CCB9"/>
<comment type="caution">
    <text evidence="4">The sequence shown here is derived from an EMBL/GenBank/DDBJ whole genome shotgun (WGS) entry which is preliminary data.</text>
</comment>